<dbReference type="GO" id="GO:0016740">
    <property type="term" value="F:transferase activity"/>
    <property type="evidence" value="ECO:0007669"/>
    <property type="project" value="UniProtKB-KW"/>
</dbReference>
<protein>
    <submittedName>
        <fullName evidence="2">Glycosyl transferase family 2</fullName>
    </submittedName>
</protein>
<keyword evidence="2" id="KW-0808">Transferase</keyword>
<dbReference type="KEGG" id="pabo:BCY86_01840"/>
<evidence type="ECO:0000313" key="3">
    <source>
        <dbReference type="Proteomes" id="UP000185544"/>
    </source>
</evidence>
<sequence length="243" mass="27268">MTLDTPTISIIIPIHNEEAILHTAIVDLQERLQAYPWTYEIILSENGSKDQTTSIAHDLINQQTTHGKGIIRLISLVEPNYGNALKQGILTAQGEFVICDEIDLGDVHFYQEAITLLQTHSIELVVGSKLVLGAEDQRPLIRHLASQAYCNLLKLMLGFRGTDTHGLKAFRRSALLDIVHACVTDKDVFASELVIRADRAHKRIQEIPVRIVEKRPPSINLFKRVPNVLKNIAKLTYTIRVQG</sequence>
<gene>
    <name evidence="2" type="ORF">BCY86_01840</name>
</gene>
<dbReference type="EMBL" id="CP016908">
    <property type="protein sequence ID" value="APR99560.1"/>
    <property type="molecule type" value="Genomic_DNA"/>
</dbReference>
<name>A0A1L6MVI8_9BACT</name>
<reference evidence="2 3" key="1">
    <citation type="submission" date="2016-08" db="EMBL/GenBank/DDBJ databases">
        <title>Identification and validation of antigenic proteins from Pajaroellobacter abortibovis using de-novo genome sequence assembly and reverse vaccinology.</title>
        <authorList>
            <person name="Welly B.T."/>
            <person name="Miller M.R."/>
            <person name="Stott J.L."/>
            <person name="Blanchard M.T."/>
            <person name="Islas-Trejo A.D."/>
            <person name="O'Rourke S.M."/>
            <person name="Young A.E."/>
            <person name="Medrano J.F."/>
            <person name="Van Eenennaam A.L."/>
        </authorList>
    </citation>
    <scope>NUCLEOTIDE SEQUENCE [LARGE SCALE GENOMIC DNA]</scope>
    <source>
        <strain evidence="2 3">BTF92-0548A/99-0131</strain>
    </source>
</reference>
<dbReference type="InterPro" id="IPR029044">
    <property type="entry name" value="Nucleotide-diphossugar_trans"/>
</dbReference>
<organism evidence="2 3">
    <name type="scientific">Pajaroellobacter abortibovis</name>
    <dbReference type="NCBI Taxonomy" id="1882918"/>
    <lineage>
        <taxon>Bacteria</taxon>
        <taxon>Pseudomonadati</taxon>
        <taxon>Myxococcota</taxon>
        <taxon>Polyangia</taxon>
        <taxon>Polyangiales</taxon>
        <taxon>Polyangiaceae</taxon>
    </lineage>
</organism>
<dbReference type="SUPFAM" id="SSF53448">
    <property type="entry name" value="Nucleotide-diphospho-sugar transferases"/>
    <property type="match status" value="1"/>
</dbReference>
<dbReference type="AlphaFoldDB" id="A0A1L6MVI8"/>
<evidence type="ECO:0000259" key="1">
    <source>
        <dbReference type="Pfam" id="PF00535"/>
    </source>
</evidence>
<dbReference type="Pfam" id="PF00535">
    <property type="entry name" value="Glycos_transf_2"/>
    <property type="match status" value="1"/>
</dbReference>
<dbReference type="InterPro" id="IPR001173">
    <property type="entry name" value="Glyco_trans_2-like"/>
</dbReference>
<dbReference type="PANTHER" id="PTHR10859">
    <property type="entry name" value="GLYCOSYL TRANSFERASE"/>
    <property type="match status" value="1"/>
</dbReference>
<dbReference type="GO" id="GO:0006487">
    <property type="term" value="P:protein N-linked glycosylation"/>
    <property type="evidence" value="ECO:0007669"/>
    <property type="project" value="TreeGrafter"/>
</dbReference>
<accession>A0A1L6MVI8</accession>
<dbReference type="OrthoDB" id="9811884at2"/>
<dbReference type="RefSeq" id="WP_075276207.1">
    <property type="nucleotide sequence ID" value="NZ_CP016908.1"/>
</dbReference>
<dbReference type="PANTHER" id="PTHR10859:SF91">
    <property type="entry name" value="DOLICHYL-PHOSPHATE BETA-GLUCOSYLTRANSFERASE"/>
    <property type="match status" value="1"/>
</dbReference>
<dbReference type="Proteomes" id="UP000185544">
    <property type="component" value="Chromosome"/>
</dbReference>
<keyword evidence="3" id="KW-1185">Reference proteome</keyword>
<dbReference type="Gene3D" id="3.90.550.10">
    <property type="entry name" value="Spore Coat Polysaccharide Biosynthesis Protein SpsA, Chain A"/>
    <property type="match status" value="1"/>
</dbReference>
<dbReference type="STRING" id="1882918.BCY86_01840"/>
<feature type="domain" description="Glycosyltransferase 2-like" evidence="1">
    <location>
        <begin position="9"/>
        <end position="99"/>
    </location>
</feature>
<proteinExistence type="predicted"/>
<evidence type="ECO:0000313" key="2">
    <source>
        <dbReference type="EMBL" id="APR99560.1"/>
    </source>
</evidence>